<dbReference type="EMBL" id="CAHJWF010000169">
    <property type="protein sequence ID" value="CAB5500269.1"/>
    <property type="molecule type" value="Genomic_DNA"/>
</dbReference>
<dbReference type="RefSeq" id="WP_202784219.1">
    <property type="nucleotide sequence ID" value="NZ_CAHJWF010000169.1"/>
</dbReference>
<gene>
    <name evidence="1" type="ORF">AZO1586I_625</name>
</gene>
<protein>
    <submittedName>
        <fullName evidence="1">Uncharacterized protein</fullName>
    </submittedName>
</protein>
<evidence type="ECO:0000313" key="1">
    <source>
        <dbReference type="EMBL" id="CAB5500269.1"/>
    </source>
</evidence>
<organism evidence="1 2">
    <name type="scientific">Bathymodiolus thermophilus thioautotrophic gill symbiont</name>
    <dbReference type="NCBI Taxonomy" id="2360"/>
    <lineage>
        <taxon>Bacteria</taxon>
        <taxon>Pseudomonadati</taxon>
        <taxon>Pseudomonadota</taxon>
        <taxon>Gammaproteobacteria</taxon>
        <taxon>sulfur-oxidizing symbionts</taxon>
    </lineage>
</organism>
<accession>A0ABM8M7E9</accession>
<reference evidence="1 2" key="1">
    <citation type="submission" date="2020-05" db="EMBL/GenBank/DDBJ databases">
        <authorList>
            <person name="Petersen J."/>
            <person name="Sayavedra L."/>
        </authorList>
    </citation>
    <scope>NUCLEOTIDE SEQUENCE [LARGE SCALE GENOMIC DNA]</scope>
    <source>
        <strain evidence="1">B azoricus SOX ET2 1586I</strain>
    </source>
</reference>
<dbReference type="Proteomes" id="UP000626656">
    <property type="component" value="Unassembled WGS sequence"/>
</dbReference>
<comment type="caution">
    <text evidence="1">The sequence shown here is derived from an EMBL/GenBank/DDBJ whole genome shotgun (WGS) entry which is preliminary data.</text>
</comment>
<name>A0ABM8M7E9_9GAMM</name>
<keyword evidence="2" id="KW-1185">Reference proteome</keyword>
<proteinExistence type="predicted"/>
<sequence>MRNTKYIKKVCSNCPFKKDSLKGWLGADRMSEILNSEIFYCHKTTSATLEKGKETNQMCAGHLALSEKAFAKRVGFSTRKEDIKLLFKTANDCIKHHERA</sequence>
<evidence type="ECO:0000313" key="2">
    <source>
        <dbReference type="Proteomes" id="UP000626656"/>
    </source>
</evidence>